<dbReference type="Pfam" id="PF00674">
    <property type="entry name" value="DUP"/>
    <property type="match status" value="1"/>
</dbReference>
<organism evidence="3 4">
    <name type="scientific">Kluyveromyces marxianus</name>
    <name type="common">Yeast</name>
    <name type="synonym">Candida kefyr</name>
    <dbReference type="NCBI Taxonomy" id="4911"/>
    <lineage>
        <taxon>Eukaryota</taxon>
        <taxon>Fungi</taxon>
        <taxon>Dikarya</taxon>
        <taxon>Ascomycota</taxon>
        <taxon>Saccharomycotina</taxon>
        <taxon>Saccharomycetes</taxon>
        <taxon>Saccharomycetales</taxon>
        <taxon>Saccharomycetaceae</taxon>
        <taxon>Kluyveromyces</taxon>
    </lineage>
</organism>
<evidence type="ECO:0000256" key="2">
    <source>
        <dbReference type="SAM" id="Phobius"/>
    </source>
</evidence>
<evidence type="ECO:0000313" key="3">
    <source>
        <dbReference type="EMBL" id="QGN14267.1"/>
    </source>
</evidence>
<proteinExistence type="predicted"/>
<feature type="transmembrane region" description="Helical" evidence="2">
    <location>
        <begin position="53"/>
        <end position="74"/>
    </location>
</feature>
<evidence type="ECO:0000256" key="1">
    <source>
        <dbReference type="SAM" id="MobiDB-lite"/>
    </source>
</evidence>
<keyword evidence="2" id="KW-1133">Transmembrane helix</keyword>
<keyword evidence="4" id="KW-1185">Reference proteome</keyword>
<dbReference type="EMBL" id="CP015055">
    <property type="protein sequence ID" value="QGN14267.1"/>
    <property type="molecule type" value="Genomic_DNA"/>
</dbReference>
<feature type="region of interest" description="Disordered" evidence="1">
    <location>
        <begin position="1"/>
        <end position="32"/>
    </location>
</feature>
<keyword evidence="2" id="KW-0472">Membrane</keyword>
<dbReference type="Proteomes" id="UP000422736">
    <property type="component" value="Chromosome 2"/>
</dbReference>
<dbReference type="InterPro" id="IPR001142">
    <property type="entry name" value="DUP/COS"/>
</dbReference>
<name>A0ABX6EQM1_KLUMA</name>
<gene>
    <name evidence="3" type="primary">PRM8</name>
    <name evidence="3" type="ORF">FIM1_924</name>
</gene>
<reference evidence="3 4" key="2">
    <citation type="submission" date="2019-11" db="EMBL/GenBank/DDBJ databases">
        <authorList>
            <person name="Lu H."/>
        </authorList>
    </citation>
    <scope>NUCLEOTIDE SEQUENCE [LARGE SCALE GENOMIC DNA]</scope>
    <source>
        <strain evidence="3 4">FIM1</strain>
    </source>
</reference>
<accession>A0ABX6EQM1</accession>
<feature type="transmembrane region" description="Helical" evidence="2">
    <location>
        <begin position="80"/>
        <end position="104"/>
    </location>
</feature>
<sequence>MTTPFSPDSPYHPLTKEGPDNTPQLSRSKLGKERYGGSSVSYSIAEHPTAFRFLIGTVLTIALLICAIVYYSVYSPSENGVGVCIFLLVFSIIIAIGFIIAIFCKTVTSDILKTPDDALFFLKLIATGHSWDEVGRIMNSYLFERGIWWTNSYFYDSEQCYDLFVIYSKGCADPAIEPFIEQAKSKLAESLAQRWEGIGLSGV</sequence>
<evidence type="ECO:0000313" key="4">
    <source>
        <dbReference type="Proteomes" id="UP000422736"/>
    </source>
</evidence>
<protein>
    <submittedName>
        <fullName evidence="3">Protein PRM8</fullName>
    </submittedName>
</protein>
<keyword evidence="2" id="KW-0812">Transmembrane</keyword>
<reference evidence="3 4" key="1">
    <citation type="submission" date="2016-03" db="EMBL/GenBank/DDBJ databases">
        <title>How can Kluyveromyces marxianus grow so fast - potential evolutionary course in Saccharomyces Complex revealed by comparative genomics.</title>
        <authorList>
            <person name="Mo W."/>
            <person name="Lu W."/>
            <person name="Yang X."/>
            <person name="Qi J."/>
            <person name="Lv H."/>
        </authorList>
    </citation>
    <scope>NUCLEOTIDE SEQUENCE [LARGE SCALE GENOMIC DNA]</scope>
    <source>
        <strain evidence="3 4">FIM1</strain>
    </source>
</reference>